<dbReference type="OrthoDB" id="8117292at2"/>
<dbReference type="RefSeq" id="WP_092879589.1">
    <property type="nucleotide sequence ID" value="NZ_FOOI01000001.1"/>
</dbReference>
<evidence type="ECO:0000259" key="3">
    <source>
        <dbReference type="Pfam" id="PF08327"/>
    </source>
</evidence>
<dbReference type="EMBL" id="JACBZA010000001">
    <property type="protein sequence ID" value="NYH85940.1"/>
    <property type="molecule type" value="Genomic_DNA"/>
</dbReference>
<sequence>MTDTHADLGRVVPEGDTDGDTGGVRLEFRRNYPDPVEEVWAAVTESDRTARWIGTWTGSPGVGSTVEFTMTGEDGAGPEPVQILECEPPRRLVVDWSVPGQPRWRVEVTLSPEGTGEAEGTSLLFVHRLPSADDVTDVAAGWHYYLDRLAAALADRPGPEWDDVVAGLTKLYAR</sequence>
<proteinExistence type="inferred from homology"/>
<dbReference type="Proteomes" id="UP000533017">
    <property type="component" value="Unassembled WGS sequence"/>
</dbReference>
<evidence type="ECO:0000313" key="6">
    <source>
        <dbReference type="Proteomes" id="UP000199052"/>
    </source>
</evidence>
<reference evidence="4 7" key="2">
    <citation type="submission" date="2020-07" db="EMBL/GenBank/DDBJ databases">
        <title>Sequencing the genomes of 1000 actinobacteria strains.</title>
        <authorList>
            <person name="Klenk H.-P."/>
        </authorList>
    </citation>
    <scope>NUCLEOTIDE SEQUENCE [LARGE SCALE GENOMIC DNA]</scope>
    <source>
        <strain evidence="4 7">DSM 45117</strain>
    </source>
</reference>
<dbReference type="EMBL" id="FOOI01000001">
    <property type="protein sequence ID" value="SFF62082.1"/>
    <property type="molecule type" value="Genomic_DNA"/>
</dbReference>
<name>A0A1I2K4S6_9ACTN</name>
<dbReference type="STRING" id="504797.SAMN05421678_10148"/>
<dbReference type="Proteomes" id="UP000199052">
    <property type="component" value="Unassembled WGS sequence"/>
</dbReference>
<dbReference type="InterPro" id="IPR023393">
    <property type="entry name" value="START-like_dom_sf"/>
</dbReference>
<comment type="similarity">
    <text evidence="1">Belongs to the AHA1 family.</text>
</comment>
<protein>
    <submittedName>
        <fullName evidence="5">Uncharacterized conserved protein YndB, AHSA1/START domain</fullName>
    </submittedName>
    <submittedName>
        <fullName evidence="4">Uncharacterized protein YndB with AHSA1/START domain</fullName>
    </submittedName>
</protein>
<evidence type="ECO:0000256" key="1">
    <source>
        <dbReference type="ARBA" id="ARBA00006817"/>
    </source>
</evidence>
<dbReference type="AlphaFoldDB" id="A0A1I2K4S6"/>
<reference evidence="5 6" key="1">
    <citation type="submission" date="2016-10" db="EMBL/GenBank/DDBJ databases">
        <authorList>
            <person name="de Groot N.N."/>
        </authorList>
    </citation>
    <scope>NUCLEOTIDE SEQUENCE [LARGE SCALE GENOMIC DNA]</scope>
    <source>
        <strain evidence="5 6">CPCC 202808</strain>
    </source>
</reference>
<dbReference type="InterPro" id="IPR013538">
    <property type="entry name" value="ASHA1/2-like_C"/>
</dbReference>
<dbReference type="Gene3D" id="3.30.530.20">
    <property type="match status" value="1"/>
</dbReference>
<feature type="domain" description="Activator of Hsp90 ATPase homologue 1/2-like C-terminal" evidence="3">
    <location>
        <begin position="35"/>
        <end position="153"/>
    </location>
</feature>
<keyword evidence="7" id="KW-1185">Reference proteome</keyword>
<evidence type="ECO:0000256" key="2">
    <source>
        <dbReference type="SAM" id="MobiDB-lite"/>
    </source>
</evidence>
<feature type="region of interest" description="Disordered" evidence="2">
    <location>
        <begin position="1"/>
        <end position="24"/>
    </location>
</feature>
<dbReference type="SUPFAM" id="SSF55961">
    <property type="entry name" value="Bet v1-like"/>
    <property type="match status" value="1"/>
</dbReference>
<gene>
    <name evidence="4" type="ORF">FHR37_004791</name>
    <name evidence="5" type="ORF">SAMN05421678_10148</name>
</gene>
<dbReference type="Pfam" id="PF08327">
    <property type="entry name" value="AHSA1"/>
    <property type="match status" value="1"/>
</dbReference>
<evidence type="ECO:0000313" key="7">
    <source>
        <dbReference type="Proteomes" id="UP000533017"/>
    </source>
</evidence>
<evidence type="ECO:0000313" key="4">
    <source>
        <dbReference type="EMBL" id="NYH85940.1"/>
    </source>
</evidence>
<accession>A0A1I2K4S6</accession>
<dbReference type="CDD" id="cd08899">
    <property type="entry name" value="SRPBCC_CalC_Aha1-like_6"/>
    <property type="match status" value="1"/>
</dbReference>
<evidence type="ECO:0000313" key="5">
    <source>
        <dbReference type="EMBL" id="SFF62082.1"/>
    </source>
</evidence>
<organism evidence="5 6">
    <name type="scientific">Actinopolymorpha cephalotaxi</name>
    <dbReference type="NCBI Taxonomy" id="504797"/>
    <lineage>
        <taxon>Bacteria</taxon>
        <taxon>Bacillati</taxon>
        <taxon>Actinomycetota</taxon>
        <taxon>Actinomycetes</taxon>
        <taxon>Propionibacteriales</taxon>
        <taxon>Actinopolymorphaceae</taxon>
        <taxon>Actinopolymorpha</taxon>
    </lineage>
</organism>